<keyword evidence="3" id="KW-1003">Cell membrane</keyword>
<comment type="similarity">
    <text evidence="7">Belongs to the binding-protein-dependent transport system permease family.</text>
</comment>
<proteinExistence type="inferred from homology"/>
<evidence type="ECO:0000256" key="7">
    <source>
        <dbReference type="RuleBase" id="RU363032"/>
    </source>
</evidence>
<accession>A0A1H8JXQ5</accession>
<dbReference type="GO" id="GO:0005886">
    <property type="term" value="C:plasma membrane"/>
    <property type="evidence" value="ECO:0007669"/>
    <property type="project" value="UniProtKB-SubCell"/>
</dbReference>
<evidence type="ECO:0000256" key="3">
    <source>
        <dbReference type="ARBA" id="ARBA00022475"/>
    </source>
</evidence>
<dbReference type="Proteomes" id="UP000198953">
    <property type="component" value="Unassembled WGS sequence"/>
</dbReference>
<evidence type="ECO:0000256" key="4">
    <source>
        <dbReference type="ARBA" id="ARBA00022692"/>
    </source>
</evidence>
<evidence type="ECO:0000313" key="9">
    <source>
        <dbReference type="EMBL" id="SEN85046.1"/>
    </source>
</evidence>
<evidence type="ECO:0000256" key="1">
    <source>
        <dbReference type="ARBA" id="ARBA00004651"/>
    </source>
</evidence>
<dbReference type="SUPFAM" id="SSF161098">
    <property type="entry name" value="MetI-like"/>
    <property type="match status" value="1"/>
</dbReference>
<comment type="subcellular location">
    <subcellularLocation>
        <location evidence="1 7">Cell membrane</location>
        <topology evidence="1 7">Multi-pass membrane protein</topology>
    </subcellularLocation>
</comment>
<dbReference type="PANTHER" id="PTHR30151">
    <property type="entry name" value="ALKANE SULFONATE ABC TRANSPORTER-RELATED, MEMBRANE SUBUNIT"/>
    <property type="match status" value="1"/>
</dbReference>
<feature type="domain" description="ABC transmembrane type-1" evidence="8">
    <location>
        <begin position="66"/>
        <end position="249"/>
    </location>
</feature>
<feature type="transmembrane region" description="Helical" evidence="7">
    <location>
        <begin position="227"/>
        <end position="248"/>
    </location>
</feature>
<dbReference type="RefSeq" id="WP_091106032.1">
    <property type="nucleotide sequence ID" value="NZ_FOBF01000043.1"/>
</dbReference>
<dbReference type="PANTHER" id="PTHR30151:SF0">
    <property type="entry name" value="ABC TRANSPORTER PERMEASE PROTEIN MJ0413-RELATED"/>
    <property type="match status" value="1"/>
</dbReference>
<dbReference type="Gene3D" id="1.10.3720.10">
    <property type="entry name" value="MetI-like"/>
    <property type="match status" value="1"/>
</dbReference>
<evidence type="ECO:0000256" key="6">
    <source>
        <dbReference type="ARBA" id="ARBA00023136"/>
    </source>
</evidence>
<feature type="transmembrane region" description="Helical" evidence="7">
    <location>
        <begin position="185"/>
        <end position="206"/>
    </location>
</feature>
<dbReference type="GO" id="GO:0055085">
    <property type="term" value="P:transmembrane transport"/>
    <property type="evidence" value="ECO:0007669"/>
    <property type="project" value="InterPro"/>
</dbReference>
<gene>
    <name evidence="9" type="ORF">SAMN05660976_08459</name>
</gene>
<evidence type="ECO:0000313" key="10">
    <source>
        <dbReference type="Proteomes" id="UP000198953"/>
    </source>
</evidence>
<dbReference type="InterPro" id="IPR035906">
    <property type="entry name" value="MetI-like_sf"/>
</dbReference>
<organism evidence="9 10">
    <name type="scientific">Nonomuraea pusilla</name>
    <dbReference type="NCBI Taxonomy" id="46177"/>
    <lineage>
        <taxon>Bacteria</taxon>
        <taxon>Bacillati</taxon>
        <taxon>Actinomycetota</taxon>
        <taxon>Actinomycetes</taxon>
        <taxon>Streptosporangiales</taxon>
        <taxon>Streptosporangiaceae</taxon>
        <taxon>Nonomuraea</taxon>
    </lineage>
</organism>
<evidence type="ECO:0000256" key="5">
    <source>
        <dbReference type="ARBA" id="ARBA00022989"/>
    </source>
</evidence>
<dbReference type="EMBL" id="FOBF01000043">
    <property type="protein sequence ID" value="SEN85046.1"/>
    <property type="molecule type" value="Genomic_DNA"/>
</dbReference>
<keyword evidence="10" id="KW-1185">Reference proteome</keyword>
<feature type="transmembrane region" description="Helical" evidence="7">
    <location>
        <begin position="74"/>
        <end position="94"/>
    </location>
</feature>
<keyword evidence="4 7" id="KW-0812">Transmembrane</keyword>
<protein>
    <submittedName>
        <fullName evidence="9">ABC-type nitrate/sulfonate/bicarbonate transport system, permease component</fullName>
    </submittedName>
</protein>
<dbReference type="PROSITE" id="PS50928">
    <property type="entry name" value="ABC_TM1"/>
    <property type="match status" value="1"/>
</dbReference>
<evidence type="ECO:0000256" key="2">
    <source>
        <dbReference type="ARBA" id="ARBA00022448"/>
    </source>
</evidence>
<keyword evidence="2 7" id="KW-0813">Transport</keyword>
<keyword evidence="6 7" id="KW-0472">Membrane</keyword>
<reference evidence="9 10" key="1">
    <citation type="submission" date="2016-10" db="EMBL/GenBank/DDBJ databases">
        <authorList>
            <person name="de Groot N.N."/>
        </authorList>
    </citation>
    <scope>NUCLEOTIDE SEQUENCE [LARGE SCALE GENOMIC DNA]</scope>
    <source>
        <strain evidence="9 10">DSM 43357</strain>
    </source>
</reference>
<keyword evidence="5 7" id="KW-1133">Transmembrane helix</keyword>
<name>A0A1H8JXQ5_9ACTN</name>
<dbReference type="Pfam" id="PF00528">
    <property type="entry name" value="BPD_transp_1"/>
    <property type="match status" value="1"/>
</dbReference>
<dbReference type="STRING" id="46177.SAMN05660976_08459"/>
<dbReference type="OrthoDB" id="3173654at2"/>
<dbReference type="InterPro" id="IPR000515">
    <property type="entry name" value="MetI-like"/>
</dbReference>
<dbReference type="AlphaFoldDB" id="A0A1H8JXQ5"/>
<sequence>MIRKFFAGLLRLWLVPVVLAVWEVATRAMEHPFFPPPSQIVVRMRDLWFSGSPSTLWMNDTALGNIPNSLGRLLAGWAVSGVVGVVVGIWLGRSPMFFRFVDPLIQFGRALPPPALLPLFMALFSIGTRMQVATITFGIIWPVLFNAAEGARGVDPLHLETARVFRFSRARRFFTVILPSATPKIFAGLRLSLSLALILMVISELFSTDGIGSMLRDAQRSFDLRGVWGAVILLGTLGYLLNQVFLVVERKALTWHYSAKKLV</sequence>
<evidence type="ECO:0000259" key="8">
    <source>
        <dbReference type="PROSITE" id="PS50928"/>
    </source>
</evidence>